<evidence type="ECO:0000256" key="1">
    <source>
        <dbReference type="SAM" id="MobiDB-lite"/>
    </source>
</evidence>
<feature type="region of interest" description="Disordered" evidence="1">
    <location>
        <begin position="37"/>
        <end position="66"/>
    </location>
</feature>
<evidence type="ECO:0000313" key="3">
    <source>
        <dbReference type="Proteomes" id="UP001497482"/>
    </source>
</evidence>
<evidence type="ECO:0000313" key="2">
    <source>
        <dbReference type="EMBL" id="CAL1614273.1"/>
    </source>
</evidence>
<reference evidence="2 3" key="1">
    <citation type="submission" date="2024-04" db="EMBL/GenBank/DDBJ databases">
        <authorList>
            <person name="Waldvogel A.-M."/>
            <person name="Schoenle A."/>
        </authorList>
    </citation>
    <scope>NUCLEOTIDE SEQUENCE [LARGE SCALE GENOMIC DNA]</scope>
</reference>
<dbReference type="EMBL" id="OZ035830">
    <property type="protein sequence ID" value="CAL1614273.1"/>
    <property type="molecule type" value="Genomic_DNA"/>
</dbReference>
<gene>
    <name evidence="2" type="ORF">KC01_LOCUS40332</name>
</gene>
<keyword evidence="3" id="KW-1185">Reference proteome</keyword>
<dbReference type="Proteomes" id="UP001497482">
    <property type="component" value="Chromosome 8"/>
</dbReference>
<name>A0AAV2MLE4_KNICA</name>
<accession>A0AAV2MLE4</accession>
<protein>
    <submittedName>
        <fullName evidence="2">Uncharacterized protein</fullName>
    </submittedName>
</protein>
<dbReference type="AlphaFoldDB" id="A0AAV2MLE4"/>
<sequence>MQTDISEPVIDEPDMKRVLLVGKAVQSPYSPERALFQQSPSIHRAVTQHPPRSLPASTAQPPGAEG</sequence>
<organism evidence="2 3">
    <name type="scientific">Knipowitschia caucasica</name>
    <name type="common">Caucasian dwarf goby</name>
    <name type="synonym">Pomatoschistus caucasicus</name>
    <dbReference type="NCBI Taxonomy" id="637954"/>
    <lineage>
        <taxon>Eukaryota</taxon>
        <taxon>Metazoa</taxon>
        <taxon>Chordata</taxon>
        <taxon>Craniata</taxon>
        <taxon>Vertebrata</taxon>
        <taxon>Euteleostomi</taxon>
        <taxon>Actinopterygii</taxon>
        <taxon>Neopterygii</taxon>
        <taxon>Teleostei</taxon>
        <taxon>Neoteleostei</taxon>
        <taxon>Acanthomorphata</taxon>
        <taxon>Gobiaria</taxon>
        <taxon>Gobiiformes</taxon>
        <taxon>Gobioidei</taxon>
        <taxon>Gobiidae</taxon>
        <taxon>Gobiinae</taxon>
        <taxon>Knipowitschia</taxon>
    </lineage>
</organism>
<proteinExistence type="predicted"/>